<comment type="caution">
    <text evidence="1">The sequence shown here is derived from an EMBL/GenBank/DDBJ whole genome shotgun (WGS) entry which is preliminary data.</text>
</comment>
<protein>
    <submittedName>
        <fullName evidence="1">Uncharacterized protein</fullName>
    </submittedName>
</protein>
<name>A0AA94RFE2_9MYCO</name>
<dbReference type="AlphaFoldDB" id="A0AA94RFE2"/>
<reference evidence="1 2" key="1">
    <citation type="submission" date="2018-01" db="EMBL/GenBank/DDBJ databases">
        <title>Comparative genomics of Mycobacterium mucogenicum and Mycobacterium neoaurum clade members emphasizing tRNA and non-coding RNA.</title>
        <authorList>
            <person name="Behra P.R.K."/>
            <person name="Pettersson B.M.F."/>
            <person name="Das S."/>
            <person name="Dasgupta S."/>
            <person name="Kirsebom L.A."/>
        </authorList>
    </citation>
    <scope>NUCLEOTIDE SEQUENCE [LARGE SCALE GENOMIC DNA]</scope>
    <source>
        <strain evidence="1 2">DSM 45104</strain>
    </source>
</reference>
<dbReference type="Proteomes" id="UP000309984">
    <property type="component" value="Unassembled WGS sequence"/>
</dbReference>
<evidence type="ECO:0000313" key="1">
    <source>
        <dbReference type="EMBL" id="TLH71421.1"/>
    </source>
</evidence>
<proteinExistence type="predicted"/>
<organism evidence="1 2">
    <name type="scientific">Mycolicibacterium phocaicum</name>
    <dbReference type="NCBI Taxonomy" id="319706"/>
    <lineage>
        <taxon>Bacteria</taxon>
        <taxon>Bacillati</taxon>
        <taxon>Actinomycetota</taxon>
        <taxon>Actinomycetes</taxon>
        <taxon>Mycobacteriales</taxon>
        <taxon>Mycobacteriaceae</taxon>
        <taxon>Mycolicibacterium</taxon>
    </lineage>
</organism>
<accession>A0AA94RFE2</accession>
<dbReference type="EMBL" id="POTM01000022">
    <property type="protein sequence ID" value="TLH71421.1"/>
    <property type="molecule type" value="Genomic_DNA"/>
</dbReference>
<gene>
    <name evidence="1" type="ORF">C1S79_06985</name>
</gene>
<keyword evidence="2" id="KW-1185">Reference proteome</keyword>
<sequence>MTTMSHTLHLSWPHALAAHAPSAPHWLTDAEHAIGDVMHRLADEHPIYDTHVEYIEDALMAREMYRL</sequence>
<evidence type="ECO:0000313" key="2">
    <source>
        <dbReference type="Proteomes" id="UP000309984"/>
    </source>
</evidence>